<protein>
    <submittedName>
        <fullName evidence="1">Uncharacterized protein</fullName>
    </submittedName>
</protein>
<keyword evidence="2" id="KW-1185">Reference proteome</keyword>
<dbReference type="EMBL" id="RZTZ01000004">
    <property type="protein sequence ID" value="RVT62522.1"/>
    <property type="molecule type" value="Genomic_DNA"/>
</dbReference>
<dbReference type="RefSeq" id="WP_127738473.1">
    <property type="nucleotide sequence ID" value="NZ_RZTZ01000004.1"/>
</dbReference>
<gene>
    <name evidence="1" type="ORF">EM808_12075</name>
</gene>
<accession>A0A437KAN6</accession>
<evidence type="ECO:0000313" key="1">
    <source>
        <dbReference type="EMBL" id="RVT62522.1"/>
    </source>
</evidence>
<evidence type="ECO:0000313" key="2">
    <source>
        <dbReference type="Proteomes" id="UP000288024"/>
    </source>
</evidence>
<proteinExistence type="predicted"/>
<name>A0A437KAN6_9BACI</name>
<dbReference type="Proteomes" id="UP000288024">
    <property type="component" value="Unassembled WGS sequence"/>
</dbReference>
<comment type="caution">
    <text evidence="1">The sequence shown here is derived from an EMBL/GenBank/DDBJ whole genome shotgun (WGS) entry which is preliminary data.</text>
</comment>
<dbReference type="AlphaFoldDB" id="A0A437KAN6"/>
<organism evidence="1 2">
    <name type="scientific">Niallia taxi</name>
    <dbReference type="NCBI Taxonomy" id="2499688"/>
    <lineage>
        <taxon>Bacteria</taxon>
        <taxon>Bacillati</taxon>
        <taxon>Bacillota</taxon>
        <taxon>Bacilli</taxon>
        <taxon>Bacillales</taxon>
        <taxon>Bacillaceae</taxon>
        <taxon>Niallia</taxon>
    </lineage>
</organism>
<reference evidence="1 2" key="1">
    <citation type="submission" date="2019-01" db="EMBL/GenBank/DDBJ databases">
        <title>Bacillus sp. M5HDSG1-1, whole genome shotgun sequence.</title>
        <authorList>
            <person name="Tuo L."/>
        </authorList>
    </citation>
    <scope>NUCLEOTIDE SEQUENCE [LARGE SCALE GENOMIC DNA]</scope>
    <source>
        <strain evidence="1 2">M5HDSG1-1</strain>
    </source>
</reference>
<sequence>MVFRKEKEEAARNQKYFRPSSLLALNLRFSDWTFFDEYYDKSYDQIHLPAQLTKTPEDTVINYFSILREAANLAIRYCGSVGNGNIPYPIAYNFLSKAYQKTMDYKAYLNSFAGVGHINLIKLCKIPDGTQGIRYFYEIEKIISLIEPNEEYFGYSYGFIDLIHENDGYRINKIEQEREDFLCAPYHLWQHDAESVIDVKYGDWCKLIKKRYPAVISGYIKYIYFYGNDGASYFFIFIILTNGTDVEIASFRNDGGGKWKPLKMNPDKDCLIQ</sequence>